<feature type="transmembrane region" description="Helical" evidence="5">
    <location>
        <begin position="73"/>
        <end position="95"/>
    </location>
</feature>
<keyword evidence="1" id="KW-0808">Transferase</keyword>
<comment type="caution">
    <text evidence="7">The sequence shown here is derived from an EMBL/GenBank/DDBJ whole genome shotgun (WGS) entry which is preliminary data.</text>
</comment>
<feature type="transmembrane region" description="Helical" evidence="5">
    <location>
        <begin position="101"/>
        <end position="120"/>
    </location>
</feature>
<feature type="region of interest" description="Disordered" evidence="4">
    <location>
        <begin position="1"/>
        <end position="61"/>
    </location>
</feature>
<accession>A0ABS2VTI1</accession>
<evidence type="ECO:0000256" key="5">
    <source>
        <dbReference type="SAM" id="Phobius"/>
    </source>
</evidence>
<keyword evidence="2" id="KW-0418">Kinase</keyword>
<reference evidence="7 8" key="1">
    <citation type="submission" date="2021-02" db="EMBL/GenBank/DDBJ databases">
        <title>Whole genome sequencing of Streptomyces actuosus VRA1.</title>
        <authorList>
            <person name="Sen G."/>
            <person name="Sen A."/>
        </authorList>
    </citation>
    <scope>NUCLEOTIDE SEQUENCE [LARGE SCALE GENOMIC DNA]</scope>
    <source>
        <strain evidence="7 8">VRA1</strain>
    </source>
</reference>
<protein>
    <recommendedName>
        <fullName evidence="6">Histidine kinase/HSP90-like ATPase domain-containing protein</fullName>
    </recommendedName>
</protein>
<evidence type="ECO:0000259" key="6">
    <source>
        <dbReference type="Pfam" id="PF02518"/>
    </source>
</evidence>
<dbReference type="Gene3D" id="3.30.565.10">
    <property type="entry name" value="Histidine kinase-like ATPase, C-terminal domain"/>
    <property type="match status" value="1"/>
</dbReference>
<keyword evidence="5" id="KW-0812">Transmembrane</keyword>
<gene>
    <name evidence="7" type="ORF">JS756_20500</name>
</gene>
<dbReference type="SUPFAM" id="SSF55874">
    <property type="entry name" value="ATPase domain of HSP90 chaperone/DNA topoisomerase II/histidine kinase"/>
    <property type="match status" value="1"/>
</dbReference>
<dbReference type="Pfam" id="PF02518">
    <property type="entry name" value="HATPase_c"/>
    <property type="match status" value="1"/>
</dbReference>
<dbReference type="CDD" id="cd16917">
    <property type="entry name" value="HATPase_UhpB-NarQ-NarX-like"/>
    <property type="match status" value="1"/>
</dbReference>
<feature type="compositionally biased region" description="Basic and acidic residues" evidence="4">
    <location>
        <begin position="1"/>
        <end position="10"/>
    </location>
</feature>
<keyword evidence="5" id="KW-0472">Membrane</keyword>
<evidence type="ECO:0000256" key="4">
    <source>
        <dbReference type="SAM" id="MobiDB-lite"/>
    </source>
</evidence>
<keyword evidence="8" id="KW-1185">Reference proteome</keyword>
<dbReference type="Proteomes" id="UP000788262">
    <property type="component" value="Unassembled WGS sequence"/>
</dbReference>
<evidence type="ECO:0000313" key="8">
    <source>
        <dbReference type="Proteomes" id="UP000788262"/>
    </source>
</evidence>
<feature type="compositionally biased region" description="Gly residues" evidence="4">
    <location>
        <begin position="41"/>
        <end position="61"/>
    </location>
</feature>
<feature type="transmembrane region" description="Helical" evidence="5">
    <location>
        <begin position="206"/>
        <end position="228"/>
    </location>
</feature>
<dbReference type="InterPro" id="IPR050482">
    <property type="entry name" value="Sensor_HK_TwoCompSys"/>
</dbReference>
<evidence type="ECO:0000256" key="3">
    <source>
        <dbReference type="ARBA" id="ARBA00023012"/>
    </source>
</evidence>
<evidence type="ECO:0000256" key="1">
    <source>
        <dbReference type="ARBA" id="ARBA00022679"/>
    </source>
</evidence>
<organism evidence="7 8">
    <name type="scientific">Streptomyces actuosus</name>
    <dbReference type="NCBI Taxonomy" id="1885"/>
    <lineage>
        <taxon>Bacteria</taxon>
        <taxon>Bacillati</taxon>
        <taxon>Actinomycetota</taxon>
        <taxon>Actinomycetes</taxon>
        <taxon>Kitasatosporales</taxon>
        <taxon>Streptomycetaceae</taxon>
        <taxon>Streptomyces</taxon>
    </lineage>
</organism>
<sequence length="438" mass="45169">MRHLAERGDRAGNGSAGGTGNTGAAADIARTGGTGSAEATGAGGADEGSGESGGGGDGSGAGVGSGLQRAQTFVALATLLYRASHLVVGLAAVVQHHRGRPAAWALLTTALACSVLVHGTARARGWFDRRTVAVDVLVTGCALPFAAYAWAGIRDAPSIAWVMLLGGSASAVAAVALRRRTALAAVPAIAVAHVVGYRIADARIPVIVGHLNSVVSSAVITLVFWWYLRRQGRLLDSATTQAVRAEARRARYAERIAHHRALHDTVLATLTTIAHGTVDANAPEVRRRCAREAAYLRRLIQRSPDEDAGARPGPGAALERAVRDAEALGLRVTAQYHALPAVPPDVVTAFGDAVREALHNVLRHSGTGRAYLTATGDDGHLLVTVVDRGGGFDPTRTAAGGGLGLRRSVHARLRETGGSAEVDSAPGEGTRVALRWPG</sequence>
<dbReference type="PANTHER" id="PTHR24421:SF61">
    <property type="entry name" value="OXYGEN SENSOR HISTIDINE KINASE NREB"/>
    <property type="match status" value="1"/>
</dbReference>
<name>A0ABS2VTI1_STRAS</name>
<evidence type="ECO:0000256" key="2">
    <source>
        <dbReference type="ARBA" id="ARBA00022777"/>
    </source>
</evidence>
<feature type="transmembrane region" description="Helical" evidence="5">
    <location>
        <begin position="132"/>
        <end position="153"/>
    </location>
</feature>
<dbReference type="RefSeq" id="WP_205384592.1">
    <property type="nucleotide sequence ID" value="NZ_JAFFZS010000016.1"/>
</dbReference>
<keyword evidence="3" id="KW-0902">Two-component regulatory system</keyword>
<dbReference type="PANTHER" id="PTHR24421">
    <property type="entry name" value="NITRATE/NITRITE SENSOR PROTEIN NARX-RELATED"/>
    <property type="match status" value="1"/>
</dbReference>
<keyword evidence="5" id="KW-1133">Transmembrane helix</keyword>
<feature type="transmembrane region" description="Helical" evidence="5">
    <location>
        <begin position="159"/>
        <end position="177"/>
    </location>
</feature>
<proteinExistence type="predicted"/>
<feature type="domain" description="Histidine kinase/HSP90-like ATPase" evidence="6">
    <location>
        <begin position="352"/>
        <end position="437"/>
    </location>
</feature>
<dbReference type="InterPro" id="IPR036890">
    <property type="entry name" value="HATPase_C_sf"/>
</dbReference>
<dbReference type="EMBL" id="JAFFZS010000016">
    <property type="protein sequence ID" value="MBN0046438.1"/>
    <property type="molecule type" value="Genomic_DNA"/>
</dbReference>
<dbReference type="InterPro" id="IPR003594">
    <property type="entry name" value="HATPase_dom"/>
</dbReference>
<evidence type="ECO:0000313" key="7">
    <source>
        <dbReference type="EMBL" id="MBN0046438.1"/>
    </source>
</evidence>